<dbReference type="GO" id="GO:0005737">
    <property type="term" value="C:cytoplasm"/>
    <property type="evidence" value="ECO:0007669"/>
    <property type="project" value="UniProtKB-SubCell"/>
</dbReference>
<dbReference type="AlphaFoldDB" id="A0A4W5QJA0"/>
<comment type="subcellular location">
    <subcellularLocation>
        <location evidence="1">Cytoplasm</location>
    </subcellularLocation>
</comment>
<dbReference type="Gene3D" id="1.10.533.10">
    <property type="entry name" value="Death Domain, Fas"/>
    <property type="match status" value="2"/>
</dbReference>
<feature type="domain" description="Pyrin" evidence="4">
    <location>
        <begin position="93"/>
        <end position="194"/>
    </location>
</feature>
<proteinExistence type="predicted"/>
<evidence type="ECO:0000256" key="2">
    <source>
        <dbReference type="ARBA" id="ARBA00022490"/>
    </source>
</evidence>
<name>A0A4W5QJA0_9TELE</name>
<keyword evidence="3" id="KW-0677">Repeat</keyword>
<protein>
    <recommendedName>
        <fullName evidence="4">Pyrin domain-containing protein</fullName>
    </recommendedName>
</protein>
<dbReference type="Ensembl" id="ENSHHUT00000074895.1">
    <property type="protein sequence ID" value="ENSHHUP00000072494.1"/>
    <property type="gene ID" value="ENSHHUG00000042559.1"/>
</dbReference>
<evidence type="ECO:0000313" key="5">
    <source>
        <dbReference type="Ensembl" id="ENSHHUP00000072494.1"/>
    </source>
</evidence>
<evidence type="ECO:0000313" key="6">
    <source>
        <dbReference type="Proteomes" id="UP000314982"/>
    </source>
</evidence>
<dbReference type="Pfam" id="PF02758">
    <property type="entry name" value="PYRIN"/>
    <property type="match status" value="2"/>
</dbReference>
<sequence>MLDVPALLQTTLEKLTEEQLKIFQLNLTSVQLPGFSPIPESQLENPDRQDTVDQMVKSYDPEGAVEITLRILREMNQHDLAKKLQRDHRGKKMKRITPPDGATAGTTKVHFLLLNTLEELGRRDLKKFQWCLIKGVEGFSSISKGQLEDADRLVTVDRMVQSYCDEGAVKITLVILRKMDQNNLADELKEKFPNNV</sequence>
<dbReference type="PANTHER" id="PTHR45690:SF19">
    <property type="entry name" value="NACHT, LRR AND PYD DOMAINS-CONTAINING PROTEIN 3"/>
    <property type="match status" value="1"/>
</dbReference>
<reference evidence="5" key="2">
    <citation type="submission" date="2025-08" db="UniProtKB">
        <authorList>
            <consortium name="Ensembl"/>
        </authorList>
    </citation>
    <scope>IDENTIFICATION</scope>
</reference>
<dbReference type="STRING" id="62062.ENSHHUP00000072494"/>
<dbReference type="Proteomes" id="UP000314982">
    <property type="component" value="Unassembled WGS sequence"/>
</dbReference>
<accession>A0A4W5QJA0</accession>
<evidence type="ECO:0000256" key="1">
    <source>
        <dbReference type="ARBA" id="ARBA00004496"/>
    </source>
</evidence>
<reference evidence="6" key="1">
    <citation type="submission" date="2018-06" db="EMBL/GenBank/DDBJ databases">
        <title>Genome assembly of Danube salmon.</title>
        <authorList>
            <person name="Macqueen D.J."/>
            <person name="Gundappa M.K."/>
        </authorList>
    </citation>
    <scope>NUCLEOTIDE SEQUENCE [LARGE SCALE GENOMIC DNA]</scope>
</reference>
<dbReference type="GeneTree" id="ENSGT00980000199741"/>
<evidence type="ECO:0000256" key="3">
    <source>
        <dbReference type="ARBA" id="ARBA00022737"/>
    </source>
</evidence>
<dbReference type="InterPro" id="IPR050637">
    <property type="entry name" value="NLRP_innate_immun_reg"/>
</dbReference>
<feature type="domain" description="Pyrin" evidence="4">
    <location>
        <begin position="8"/>
        <end position="90"/>
    </location>
</feature>
<dbReference type="SMART" id="SM01289">
    <property type="entry name" value="PYRIN"/>
    <property type="match status" value="2"/>
</dbReference>
<keyword evidence="2" id="KW-0963">Cytoplasm</keyword>
<dbReference type="InterPro" id="IPR011029">
    <property type="entry name" value="DEATH-like_dom_sf"/>
</dbReference>
<keyword evidence="6" id="KW-1185">Reference proteome</keyword>
<reference evidence="5" key="3">
    <citation type="submission" date="2025-09" db="UniProtKB">
        <authorList>
            <consortium name="Ensembl"/>
        </authorList>
    </citation>
    <scope>IDENTIFICATION</scope>
</reference>
<evidence type="ECO:0000259" key="4">
    <source>
        <dbReference type="PROSITE" id="PS50824"/>
    </source>
</evidence>
<dbReference type="PANTHER" id="PTHR45690">
    <property type="entry name" value="NACHT, LRR AND PYD DOMAINS-CONTAINING PROTEIN 12"/>
    <property type="match status" value="1"/>
</dbReference>
<dbReference type="CDD" id="cd08321">
    <property type="entry name" value="Pyrin_ASC-like"/>
    <property type="match status" value="2"/>
</dbReference>
<organism evidence="5 6">
    <name type="scientific">Hucho hucho</name>
    <name type="common">huchen</name>
    <dbReference type="NCBI Taxonomy" id="62062"/>
    <lineage>
        <taxon>Eukaryota</taxon>
        <taxon>Metazoa</taxon>
        <taxon>Chordata</taxon>
        <taxon>Craniata</taxon>
        <taxon>Vertebrata</taxon>
        <taxon>Euteleostomi</taxon>
        <taxon>Actinopterygii</taxon>
        <taxon>Neopterygii</taxon>
        <taxon>Teleostei</taxon>
        <taxon>Protacanthopterygii</taxon>
        <taxon>Salmoniformes</taxon>
        <taxon>Salmonidae</taxon>
        <taxon>Salmoninae</taxon>
        <taxon>Hucho</taxon>
    </lineage>
</organism>
<dbReference type="InterPro" id="IPR004020">
    <property type="entry name" value="DAPIN"/>
</dbReference>
<dbReference type="SUPFAM" id="SSF47986">
    <property type="entry name" value="DEATH domain"/>
    <property type="match status" value="2"/>
</dbReference>
<dbReference type="PROSITE" id="PS50824">
    <property type="entry name" value="DAPIN"/>
    <property type="match status" value="2"/>
</dbReference>